<dbReference type="InParanoid" id="A0A1Z5R9K7"/>
<feature type="non-terminal residue" evidence="2">
    <location>
        <position position="1"/>
    </location>
</feature>
<dbReference type="Proteomes" id="UP000000768">
    <property type="component" value="Chromosome 7"/>
</dbReference>
<evidence type="ECO:0000313" key="3">
    <source>
        <dbReference type="Proteomes" id="UP000000768"/>
    </source>
</evidence>
<protein>
    <submittedName>
        <fullName evidence="2">Uncharacterized protein</fullName>
    </submittedName>
</protein>
<accession>A0A1Z5R9K7</accession>
<reference evidence="2 3" key="1">
    <citation type="journal article" date="2009" name="Nature">
        <title>The Sorghum bicolor genome and the diversification of grasses.</title>
        <authorList>
            <person name="Paterson A.H."/>
            <person name="Bowers J.E."/>
            <person name="Bruggmann R."/>
            <person name="Dubchak I."/>
            <person name="Grimwood J."/>
            <person name="Gundlach H."/>
            <person name="Haberer G."/>
            <person name="Hellsten U."/>
            <person name="Mitros T."/>
            <person name="Poliakov A."/>
            <person name="Schmutz J."/>
            <person name="Spannagl M."/>
            <person name="Tang H."/>
            <person name="Wang X."/>
            <person name="Wicker T."/>
            <person name="Bharti A.K."/>
            <person name="Chapman J."/>
            <person name="Feltus F.A."/>
            <person name="Gowik U."/>
            <person name="Grigoriev I.V."/>
            <person name="Lyons E."/>
            <person name="Maher C.A."/>
            <person name="Martis M."/>
            <person name="Narechania A."/>
            <person name="Otillar R.P."/>
            <person name="Penning B.W."/>
            <person name="Salamov A.A."/>
            <person name="Wang Y."/>
            <person name="Zhang L."/>
            <person name="Carpita N.C."/>
            <person name="Freeling M."/>
            <person name="Gingle A.R."/>
            <person name="Hash C.T."/>
            <person name="Keller B."/>
            <person name="Klein P."/>
            <person name="Kresovich S."/>
            <person name="McCann M.C."/>
            <person name="Ming R."/>
            <person name="Peterson D.G."/>
            <person name="Mehboob-ur-Rahman"/>
            <person name="Ware D."/>
            <person name="Westhoff P."/>
            <person name="Mayer K.F."/>
            <person name="Messing J."/>
            <person name="Rokhsar D.S."/>
        </authorList>
    </citation>
    <scope>NUCLEOTIDE SEQUENCE [LARGE SCALE GENOMIC DNA]</scope>
    <source>
        <strain evidence="3">cv. BTx623</strain>
    </source>
</reference>
<feature type="region of interest" description="Disordered" evidence="1">
    <location>
        <begin position="1"/>
        <end position="30"/>
    </location>
</feature>
<organism evidence="2 3">
    <name type="scientific">Sorghum bicolor</name>
    <name type="common">Sorghum</name>
    <name type="synonym">Sorghum vulgare</name>
    <dbReference type="NCBI Taxonomy" id="4558"/>
    <lineage>
        <taxon>Eukaryota</taxon>
        <taxon>Viridiplantae</taxon>
        <taxon>Streptophyta</taxon>
        <taxon>Embryophyta</taxon>
        <taxon>Tracheophyta</taxon>
        <taxon>Spermatophyta</taxon>
        <taxon>Magnoliopsida</taxon>
        <taxon>Liliopsida</taxon>
        <taxon>Poales</taxon>
        <taxon>Poaceae</taxon>
        <taxon>PACMAD clade</taxon>
        <taxon>Panicoideae</taxon>
        <taxon>Andropogonodae</taxon>
        <taxon>Andropogoneae</taxon>
        <taxon>Sorghinae</taxon>
        <taxon>Sorghum</taxon>
    </lineage>
</organism>
<gene>
    <name evidence="2" type="ORF">SORBI_3007G121600</name>
</gene>
<proteinExistence type="predicted"/>
<name>A0A1Z5R9K7_SORBI</name>
<dbReference type="EMBL" id="CM000766">
    <property type="protein sequence ID" value="OQU80397.1"/>
    <property type="molecule type" value="Genomic_DNA"/>
</dbReference>
<evidence type="ECO:0000256" key="1">
    <source>
        <dbReference type="SAM" id="MobiDB-lite"/>
    </source>
</evidence>
<keyword evidence="3" id="KW-1185">Reference proteome</keyword>
<sequence length="156" mass="17213">LPEKGNANGHSPLPVLSCQSPPPPPSPSAFLRRRASRADRALLCEQSLPCRRLAAALQCGCICHCVAKTLAVCLRRRRRPRPAGQGPPGLLRGLRRRVAPCYLAFISHLLSLSQHCSSSSSSHRPRPLLLRLLFPYVRFGSLLLLTKLQRAAVWDK</sequence>
<reference evidence="3" key="2">
    <citation type="journal article" date="2018" name="Plant J.">
        <title>The Sorghum bicolor reference genome: improved assembly, gene annotations, a transcriptome atlas, and signatures of genome organization.</title>
        <authorList>
            <person name="McCormick R.F."/>
            <person name="Truong S.K."/>
            <person name="Sreedasyam A."/>
            <person name="Jenkins J."/>
            <person name="Shu S."/>
            <person name="Sims D."/>
            <person name="Kennedy M."/>
            <person name="Amirebrahimi M."/>
            <person name="Weers B.D."/>
            <person name="McKinley B."/>
            <person name="Mattison A."/>
            <person name="Morishige D.T."/>
            <person name="Grimwood J."/>
            <person name="Schmutz J."/>
            <person name="Mullet J.E."/>
        </authorList>
    </citation>
    <scope>NUCLEOTIDE SEQUENCE [LARGE SCALE GENOMIC DNA]</scope>
    <source>
        <strain evidence="3">cv. BTx623</strain>
    </source>
</reference>
<dbReference type="AlphaFoldDB" id="A0A1Z5R9K7"/>
<evidence type="ECO:0000313" key="2">
    <source>
        <dbReference type="EMBL" id="OQU80397.1"/>
    </source>
</evidence>